<keyword evidence="3" id="KW-0378">Hydrolase</keyword>
<protein>
    <recommendedName>
        <fullName evidence="1">ATP-dependent Clp protease adapter protein ClpS</fullName>
    </recommendedName>
</protein>
<evidence type="ECO:0000259" key="2">
    <source>
        <dbReference type="Pfam" id="PF02617"/>
    </source>
</evidence>
<accession>A8ZW52</accession>
<evidence type="ECO:0000256" key="1">
    <source>
        <dbReference type="HAMAP-Rule" id="MF_00302"/>
    </source>
</evidence>
<proteinExistence type="inferred from homology"/>
<evidence type="ECO:0000313" key="3">
    <source>
        <dbReference type="EMBL" id="ABW68286.1"/>
    </source>
</evidence>
<dbReference type="OrthoDB" id="9796121at2"/>
<keyword evidence="3" id="KW-0645">Protease</keyword>
<dbReference type="PANTHER" id="PTHR33473">
    <property type="entry name" value="ATP-DEPENDENT CLP PROTEASE ADAPTER PROTEIN CLPS1, CHLOROPLASTIC"/>
    <property type="match status" value="1"/>
</dbReference>
<keyword evidence="4" id="KW-1185">Reference proteome</keyword>
<dbReference type="KEGG" id="dol:Dole_2482"/>
<comment type="similarity">
    <text evidence="1">Belongs to the ClpS family.</text>
</comment>
<dbReference type="HAMAP" id="MF_00302">
    <property type="entry name" value="ClpS"/>
    <property type="match status" value="1"/>
</dbReference>
<feature type="domain" description="Adaptor protein ClpS core" evidence="2">
    <location>
        <begin position="21"/>
        <end position="100"/>
    </location>
</feature>
<dbReference type="RefSeq" id="WP_012175898.1">
    <property type="nucleotide sequence ID" value="NC_009943.1"/>
</dbReference>
<sequence length="104" mass="11876">MAGRDSGIQTGRLQKTGTRVKPPSLYKVLLHNDDYTTMEFVVEILRHIFRKSLEDATTIMLNVHRNGVGCCGLFTYEIAETKIDLVHGYARERGFPLQCSMERE</sequence>
<reference evidence="3 4" key="1">
    <citation type="submission" date="2007-10" db="EMBL/GenBank/DDBJ databases">
        <title>Complete sequence of Desulfococcus oleovorans Hxd3.</title>
        <authorList>
            <consortium name="US DOE Joint Genome Institute"/>
            <person name="Copeland A."/>
            <person name="Lucas S."/>
            <person name="Lapidus A."/>
            <person name="Barry K."/>
            <person name="Glavina del Rio T."/>
            <person name="Dalin E."/>
            <person name="Tice H."/>
            <person name="Pitluck S."/>
            <person name="Kiss H."/>
            <person name="Brettin T."/>
            <person name="Bruce D."/>
            <person name="Detter J.C."/>
            <person name="Han C."/>
            <person name="Schmutz J."/>
            <person name="Larimer F."/>
            <person name="Land M."/>
            <person name="Hauser L."/>
            <person name="Kyrpides N."/>
            <person name="Kim E."/>
            <person name="Wawrik B."/>
            <person name="Richardson P."/>
        </authorList>
    </citation>
    <scope>NUCLEOTIDE SEQUENCE [LARGE SCALE GENOMIC DNA]</scope>
    <source>
        <strain evidence="4">DSM 6200 / JCM 39069 / Hxd3</strain>
    </source>
</reference>
<dbReference type="Pfam" id="PF02617">
    <property type="entry name" value="ClpS"/>
    <property type="match status" value="1"/>
</dbReference>
<dbReference type="FunFam" id="3.30.1390.10:FF:000002">
    <property type="entry name" value="ATP-dependent Clp protease adapter protein ClpS"/>
    <property type="match status" value="1"/>
</dbReference>
<dbReference type="SUPFAM" id="SSF54736">
    <property type="entry name" value="ClpS-like"/>
    <property type="match status" value="1"/>
</dbReference>
<dbReference type="GO" id="GO:0006508">
    <property type="term" value="P:proteolysis"/>
    <property type="evidence" value="ECO:0007669"/>
    <property type="project" value="UniProtKB-UniRule"/>
</dbReference>
<dbReference type="Gene3D" id="3.30.1390.10">
    <property type="match status" value="1"/>
</dbReference>
<dbReference type="InterPro" id="IPR003769">
    <property type="entry name" value="ClpS_core"/>
</dbReference>
<dbReference type="NCBIfam" id="NF000672">
    <property type="entry name" value="PRK00033.1-5"/>
    <property type="match status" value="1"/>
</dbReference>
<dbReference type="PANTHER" id="PTHR33473:SF19">
    <property type="entry name" value="ATP-DEPENDENT CLP PROTEASE ADAPTER PROTEIN CLPS"/>
    <property type="match status" value="1"/>
</dbReference>
<dbReference type="GO" id="GO:0030163">
    <property type="term" value="P:protein catabolic process"/>
    <property type="evidence" value="ECO:0007669"/>
    <property type="project" value="InterPro"/>
</dbReference>
<dbReference type="GO" id="GO:0008233">
    <property type="term" value="F:peptidase activity"/>
    <property type="evidence" value="ECO:0007669"/>
    <property type="project" value="UniProtKB-KW"/>
</dbReference>
<dbReference type="Proteomes" id="UP000008561">
    <property type="component" value="Chromosome"/>
</dbReference>
<name>A8ZW52_DESOH</name>
<dbReference type="HOGENOM" id="CLU_134358_1_0_7"/>
<comment type="function">
    <text evidence="1">Involved in the modulation of the specificity of the ClpAP-mediated ATP-dependent protein degradation.</text>
</comment>
<evidence type="ECO:0000313" key="4">
    <source>
        <dbReference type="Proteomes" id="UP000008561"/>
    </source>
</evidence>
<dbReference type="InterPro" id="IPR022935">
    <property type="entry name" value="ClpS"/>
</dbReference>
<gene>
    <name evidence="1" type="primary">clpS</name>
    <name evidence="3" type="ordered locus">Dole_2482</name>
</gene>
<dbReference type="AlphaFoldDB" id="A8ZW52"/>
<dbReference type="EMBL" id="CP000859">
    <property type="protein sequence ID" value="ABW68286.1"/>
    <property type="molecule type" value="Genomic_DNA"/>
</dbReference>
<dbReference type="InterPro" id="IPR014719">
    <property type="entry name" value="Ribosomal_bL12_C/ClpS-like"/>
</dbReference>
<comment type="subunit">
    <text evidence="1">Binds to the N-terminal domain of the chaperone ClpA.</text>
</comment>
<dbReference type="STRING" id="96561.Dole_2482"/>
<organism evidence="3 4">
    <name type="scientific">Desulfosudis oleivorans (strain DSM 6200 / JCM 39069 / Hxd3)</name>
    <name type="common">Desulfococcus oleovorans</name>
    <dbReference type="NCBI Taxonomy" id="96561"/>
    <lineage>
        <taxon>Bacteria</taxon>
        <taxon>Pseudomonadati</taxon>
        <taxon>Thermodesulfobacteriota</taxon>
        <taxon>Desulfobacteria</taxon>
        <taxon>Desulfobacterales</taxon>
        <taxon>Desulfosudaceae</taxon>
        <taxon>Desulfosudis</taxon>
    </lineage>
</organism>
<dbReference type="eggNOG" id="COG2127">
    <property type="taxonomic scope" value="Bacteria"/>
</dbReference>